<evidence type="ECO:0000313" key="1">
    <source>
        <dbReference type="EMBL" id="KAJ9652537.1"/>
    </source>
</evidence>
<gene>
    <name evidence="1" type="ORF">H2198_008212</name>
</gene>
<organism evidence="1 2">
    <name type="scientific">Neophaeococcomyces mojaviensis</name>
    <dbReference type="NCBI Taxonomy" id="3383035"/>
    <lineage>
        <taxon>Eukaryota</taxon>
        <taxon>Fungi</taxon>
        <taxon>Dikarya</taxon>
        <taxon>Ascomycota</taxon>
        <taxon>Pezizomycotina</taxon>
        <taxon>Eurotiomycetes</taxon>
        <taxon>Chaetothyriomycetidae</taxon>
        <taxon>Chaetothyriales</taxon>
        <taxon>Chaetothyriales incertae sedis</taxon>
        <taxon>Neophaeococcomyces</taxon>
    </lineage>
</organism>
<dbReference type="EMBL" id="JAPDRQ010000194">
    <property type="protein sequence ID" value="KAJ9652537.1"/>
    <property type="molecule type" value="Genomic_DNA"/>
</dbReference>
<sequence>MPHAYETKDEILKLGNIDPELDEFLKNNEIPPVDYNDLQAFRDFADRRNVQLKQLLGDPPAEVKQSETHYTTRDGTKMRAIHYQPSSPPSSGSPLVVMIHGGGFCIGSPEGEEQTCRNLVQAFGAVCVSISYRLAPDFKFPHAPNDCWDALKWAAANAQSLGADPSQGFVVGGTSAGGNLTAVLAHLARDEGLSPPLTGQYLAIPAVGGKECIPEKYRDRFYSYEQNKDVPVLPVAAVDMFMKGYAPNTDDHVLYTVIAHPKGHKDLPPAFFQIDGMDPLRDEGLIYATMLEKDDGVKTRVEVYPGLPHGHWGFFPFLKGSAKFRKDQVQGFGWLLGKEPNVEKVTTQLNPTVV</sequence>
<proteinExistence type="predicted"/>
<accession>A0ACC2ZY70</accession>
<protein>
    <submittedName>
        <fullName evidence="1">Uncharacterized protein</fullName>
    </submittedName>
</protein>
<evidence type="ECO:0000313" key="2">
    <source>
        <dbReference type="Proteomes" id="UP001172386"/>
    </source>
</evidence>
<name>A0ACC2ZY70_9EURO</name>
<comment type="caution">
    <text evidence="1">The sequence shown here is derived from an EMBL/GenBank/DDBJ whole genome shotgun (WGS) entry which is preliminary data.</text>
</comment>
<dbReference type="Proteomes" id="UP001172386">
    <property type="component" value="Unassembled WGS sequence"/>
</dbReference>
<reference evidence="1" key="1">
    <citation type="submission" date="2022-10" db="EMBL/GenBank/DDBJ databases">
        <title>Culturing micro-colonial fungi from biological soil crusts in the Mojave desert and describing Neophaeococcomyces mojavensis, and introducing the new genera and species Taxawa tesnikishii.</title>
        <authorList>
            <person name="Kurbessoian T."/>
            <person name="Stajich J.E."/>
        </authorList>
    </citation>
    <scope>NUCLEOTIDE SEQUENCE</scope>
    <source>
        <strain evidence="1">JES_112</strain>
    </source>
</reference>
<keyword evidence="2" id="KW-1185">Reference proteome</keyword>